<evidence type="ECO:0000313" key="12">
    <source>
        <dbReference type="Proteomes" id="UP001210380"/>
    </source>
</evidence>
<dbReference type="InterPro" id="IPR046373">
    <property type="entry name" value="Acyl-CoA_Oxase/DH_mid-dom_sf"/>
</dbReference>
<dbReference type="InterPro" id="IPR037069">
    <property type="entry name" value="AcylCoA_DH/ox_N_sf"/>
</dbReference>
<dbReference type="RefSeq" id="WP_270951746.1">
    <property type="nucleotide sequence ID" value="NZ_JAQGLA010000053.1"/>
</dbReference>
<dbReference type="Proteomes" id="UP001210380">
    <property type="component" value="Unassembled WGS sequence"/>
</dbReference>
<organism evidence="11 12">
    <name type="scientific">Saccharopolyspora oryzae</name>
    <dbReference type="NCBI Taxonomy" id="2997343"/>
    <lineage>
        <taxon>Bacteria</taxon>
        <taxon>Bacillati</taxon>
        <taxon>Actinomycetota</taxon>
        <taxon>Actinomycetes</taxon>
        <taxon>Pseudonocardiales</taxon>
        <taxon>Pseudonocardiaceae</taxon>
        <taxon>Saccharopolyspora</taxon>
    </lineage>
</organism>
<dbReference type="PANTHER" id="PTHR48083">
    <property type="entry name" value="MEDIUM-CHAIN SPECIFIC ACYL-COA DEHYDROGENASE, MITOCHONDRIAL-RELATED"/>
    <property type="match status" value="1"/>
</dbReference>
<dbReference type="Gene3D" id="2.40.110.10">
    <property type="entry name" value="Butyryl-CoA Dehydrogenase, subunit A, domain 2"/>
    <property type="match status" value="1"/>
</dbReference>
<evidence type="ECO:0000256" key="1">
    <source>
        <dbReference type="ARBA" id="ARBA00001974"/>
    </source>
</evidence>
<feature type="domain" description="Acyl-CoA oxidase/dehydrogenase middle" evidence="9">
    <location>
        <begin position="130"/>
        <end position="229"/>
    </location>
</feature>
<evidence type="ECO:0000259" key="10">
    <source>
        <dbReference type="Pfam" id="PF02771"/>
    </source>
</evidence>
<dbReference type="Gene3D" id="1.10.540.10">
    <property type="entry name" value="Acyl-CoA dehydrogenase/oxidase, N-terminal domain"/>
    <property type="match status" value="1"/>
</dbReference>
<dbReference type="InterPro" id="IPR009075">
    <property type="entry name" value="AcylCo_DH/oxidase_C"/>
</dbReference>
<dbReference type="PANTHER" id="PTHR48083:SF13">
    <property type="entry name" value="ACYL-COA DEHYDROGENASE FAMILY MEMBER 11"/>
    <property type="match status" value="1"/>
</dbReference>
<comment type="subunit">
    <text evidence="3">Homodimer.</text>
</comment>
<proteinExistence type="inferred from homology"/>
<evidence type="ECO:0000256" key="6">
    <source>
        <dbReference type="ARBA" id="ARBA00023002"/>
    </source>
</evidence>
<keyword evidence="5 7" id="KW-0274">FAD</keyword>
<name>A0ABT4V4D5_9PSEU</name>
<evidence type="ECO:0000256" key="2">
    <source>
        <dbReference type="ARBA" id="ARBA00009347"/>
    </source>
</evidence>
<feature type="domain" description="Acyl-CoA dehydrogenase/oxidase N-terminal" evidence="10">
    <location>
        <begin position="18"/>
        <end position="126"/>
    </location>
</feature>
<evidence type="ECO:0000256" key="3">
    <source>
        <dbReference type="ARBA" id="ARBA00011738"/>
    </source>
</evidence>
<dbReference type="SUPFAM" id="SSF47203">
    <property type="entry name" value="Acyl-CoA dehydrogenase C-terminal domain-like"/>
    <property type="match status" value="1"/>
</dbReference>
<comment type="similarity">
    <text evidence="2 7">Belongs to the acyl-CoA dehydrogenase family.</text>
</comment>
<comment type="caution">
    <text evidence="11">The sequence shown here is derived from an EMBL/GenBank/DDBJ whole genome shotgun (WGS) entry which is preliminary data.</text>
</comment>
<feature type="domain" description="Acyl-CoA dehydrogenase/oxidase C-terminal" evidence="8">
    <location>
        <begin position="241"/>
        <end position="389"/>
    </location>
</feature>
<dbReference type="Pfam" id="PF00441">
    <property type="entry name" value="Acyl-CoA_dh_1"/>
    <property type="match status" value="1"/>
</dbReference>
<dbReference type="InterPro" id="IPR036250">
    <property type="entry name" value="AcylCo_DH-like_C"/>
</dbReference>
<dbReference type="SUPFAM" id="SSF56645">
    <property type="entry name" value="Acyl-CoA dehydrogenase NM domain-like"/>
    <property type="match status" value="1"/>
</dbReference>
<protein>
    <submittedName>
        <fullName evidence="11">Acyl-CoA dehydrogenase family protein</fullName>
    </submittedName>
</protein>
<gene>
    <name evidence="11" type="ORF">OU415_25565</name>
</gene>
<evidence type="ECO:0000256" key="4">
    <source>
        <dbReference type="ARBA" id="ARBA00022630"/>
    </source>
</evidence>
<keyword evidence="12" id="KW-1185">Reference proteome</keyword>
<dbReference type="Pfam" id="PF02771">
    <property type="entry name" value="Acyl-CoA_dh_N"/>
    <property type="match status" value="1"/>
</dbReference>
<dbReference type="Gene3D" id="1.20.140.10">
    <property type="entry name" value="Butyryl-CoA Dehydrogenase, subunit A, domain 3"/>
    <property type="match status" value="1"/>
</dbReference>
<evidence type="ECO:0000259" key="8">
    <source>
        <dbReference type="Pfam" id="PF00441"/>
    </source>
</evidence>
<keyword evidence="4 7" id="KW-0285">Flavoprotein</keyword>
<evidence type="ECO:0000256" key="7">
    <source>
        <dbReference type="RuleBase" id="RU362125"/>
    </source>
</evidence>
<reference evidence="11 12" key="1">
    <citation type="submission" date="2022-11" db="EMBL/GenBank/DDBJ databases">
        <title>Draft genome sequence of Saccharopolyspora sp. WRP15-2 isolated from rhizosphere soils of wild rice in Thailand.</title>
        <authorList>
            <person name="Duangmal K."/>
            <person name="Kammanee S."/>
            <person name="Muangham S."/>
        </authorList>
    </citation>
    <scope>NUCLEOTIDE SEQUENCE [LARGE SCALE GENOMIC DNA]</scope>
    <source>
        <strain evidence="11 12">WRP15-2</strain>
    </source>
</reference>
<dbReference type="Pfam" id="PF02770">
    <property type="entry name" value="Acyl-CoA_dh_M"/>
    <property type="match status" value="1"/>
</dbReference>
<accession>A0ABT4V4D5</accession>
<sequence length="401" mass="43396">MPVQFDVDSTVAGIVQRTEDVVRDVVLPLELRHRGSAHDAPDELRRELQDAARAAQVFSPHVSAEFGGLGLDMRDRAPVFEAAGYSLFGPLALNCAAPDEGNMHLLEQVATSQQKERYLRPLAAGETRSCFAMTEPAPGAGSDPSSLATTARPTSAGWLINGRKWFITGANNAGFAIVMARTSGEPGSRGGATMFLVDAGTPGFNRVRDIETLDESMFAGHAELVFDDVEVSSDAVLGKVDKGFEYAQVRLGPARTTHCMRWLGTARRAADIAAERAATRHAFGGRLGDLGMVQQLLADNEIDIEASRALILKTCWDLDTGAPAGRITSITKTFVAEAVNRVVDRALQVCGALGISGDAPLSRLYREVRPFRIYDGPSETHRWSIARRVVRDAQRRLEGPR</sequence>
<evidence type="ECO:0000313" key="11">
    <source>
        <dbReference type="EMBL" id="MDA3628826.1"/>
    </source>
</evidence>
<comment type="cofactor">
    <cofactor evidence="1 7">
        <name>FAD</name>
        <dbReference type="ChEBI" id="CHEBI:57692"/>
    </cofactor>
</comment>
<evidence type="ECO:0000256" key="5">
    <source>
        <dbReference type="ARBA" id="ARBA00022827"/>
    </source>
</evidence>
<dbReference type="EMBL" id="JAQGLA010000053">
    <property type="protein sequence ID" value="MDA3628826.1"/>
    <property type="molecule type" value="Genomic_DNA"/>
</dbReference>
<keyword evidence="6 7" id="KW-0560">Oxidoreductase</keyword>
<dbReference type="InterPro" id="IPR013786">
    <property type="entry name" value="AcylCoA_DH/ox_N"/>
</dbReference>
<evidence type="ECO:0000259" key="9">
    <source>
        <dbReference type="Pfam" id="PF02770"/>
    </source>
</evidence>
<dbReference type="InterPro" id="IPR009100">
    <property type="entry name" value="AcylCoA_DH/oxidase_NM_dom_sf"/>
</dbReference>
<dbReference type="InterPro" id="IPR050741">
    <property type="entry name" value="Acyl-CoA_dehydrogenase"/>
</dbReference>
<dbReference type="InterPro" id="IPR006091">
    <property type="entry name" value="Acyl-CoA_Oxase/DH_mid-dom"/>
</dbReference>